<comment type="caution">
    <text evidence="1">The sequence shown here is derived from an EMBL/GenBank/DDBJ whole genome shotgun (WGS) entry which is preliminary data.</text>
</comment>
<accession>A0A6A1PZ98</accession>
<dbReference type="Proteomes" id="UP000437017">
    <property type="component" value="Unassembled WGS sequence"/>
</dbReference>
<feature type="non-terminal residue" evidence="1">
    <location>
        <position position="1"/>
    </location>
</feature>
<organism evidence="1 2">
    <name type="scientific">Balaenoptera physalus</name>
    <name type="common">Fin whale</name>
    <name type="synonym">Balaena physalus</name>
    <dbReference type="NCBI Taxonomy" id="9770"/>
    <lineage>
        <taxon>Eukaryota</taxon>
        <taxon>Metazoa</taxon>
        <taxon>Chordata</taxon>
        <taxon>Craniata</taxon>
        <taxon>Vertebrata</taxon>
        <taxon>Euteleostomi</taxon>
        <taxon>Mammalia</taxon>
        <taxon>Eutheria</taxon>
        <taxon>Laurasiatheria</taxon>
        <taxon>Artiodactyla</taxon>
        <taxon>Whippomorpha</taxon>
        <taxon>Cetacea</taxon>
        <taxon>Mysticeti</taxon>
        <taxon>Balaenopteridae</taxon>
        <taxon>Balaenoptera</taxon>
    </lineage>
</organism>
<dbReference type="AlphaFoldDB" id="A0A6A1PZ98"/>
<reference evidence="1 2" key="1">
    <citation type="journal article" date="2019" name="PLoS ONE">
        <title>Genomic analyses reveal an absence of contemporary introgressive admixture between fin whales and blue whales, despite known hybrids.</title>
        <authorList>
            <person name="Westbury M.V."/>
            <person name="Petersen B."/>
            <person name="Lorenzen E.D."/>
        </authorList>
    </citation>
    <scope>NUCLEOTIDE SEQUENCE [LARGE SCALE GENOMIC DNA]</scope>
    <source>
        <strain evidence="1">FinWhale-01</strain>
    </source>
</reference>
<evidence type="ECO:0000313" key="1">
    <source>
        <dbReference type="EMBL" id="KAB0400397.1"/>
    </source>
</evidence>
<keyword evidence="2" id="KW-1185">Reference proteome</keyword>
<sequence length="101" mass="11982">AATYTRKLVTNLLLQRVIAVLHPRKATVPKTLTLQKHMCVQNHRCYLCFQIQTHFDYTKKNKLMAYIERERPQENSKRITRIDEESHGMEKPMLELATKKD</sequence>
<name>A0A6A1PZ98_BALPH</name>
<evidence type="ECO:0000313" key="2">
    <source>
        <dbReference type="Proteomes" id="UP000437017"/>
    </source>
</evidence>
<gene>
    <name evidence="1" type="ORF">E2I00_007059</name>
</gene>
<proteinExistence type="predicted"/>
<dbReference type="EMBL" id="SGJD01001357">
    <property type="protein sequence ID" value="KAB0400397.1"/>
    <property type="molecule type" value="Genomic_DNA"/>
</dbReference>
<protein>
    <submittedName>
        <fullName evidence="1">Uncharacterized protein</fullName>
    </submittedName>
</protein>